<keyword evidence="3 8" id="KW-0812">Transmembrane</keyword>
<sequence length="402" mass="40183">MRKALQIAGMSLSALFGNWARSILTTLGIVIGVAAVILIMSLGAGVQSQITGQLDELGPNLITVAPGSGGASEAGAAPDEGGGPGESAAAVSTLTTKDAGAVAKLPSVIEASSSVSVTLPIEGAGYSFTGVDPSYQEISSVKLQTGRFVQDDNELVLTAASAKDLLNSGPEASVGETLAIRGEDYEVVGISRESTGGGFAAGAASSYMITGDALSLSGAENVSQITALAKNPDAVDATARDISAELKAAHGGAEDFSVTTQEQLLSSFTQITNVLTIGLTGIAGISLLVGGIGVMNIMLVSVTERTREIGVRKALGASNADVLSQFLLEAVLLSVFGGLVGIGVGVGVSALLPTLSANLATAVTLNSVLIASGASVLIGIIFGVLPAYRSAGLQPVEALRRE</sequence>
<keyword evidence="11" id="KW-0547">Nucleotide-binding</keyword>
<keyword evidence="4 8" id="KW-1133">Transmembrane helix</keyword>
<evidence type="ECO:0000256" key="5">
    <source>
        <dbReference type="ARBA" id="ARBA00023136"/>
    </source>
</evidence>
<feature type="transmembrane region" description="Helical" evidence="8">
    <location>
        <begin position="368"/>
        <end position="388"/>
    </location>
</feature>
<evidence type="ECO:0000256" key="7">
    <source>
        <dbReference type="SAM" id="MobiDB-lite"/>
    </source>
</evidence>
<protein>
    <submittedName>
        <fullName evidence="11">Macrolide export ATP-binding/permease protein MacB</fullName>
        <ecNumber evidence="11">3.6.3.-</ecNumber>
    </submittedName>
</protein>
<evidence type="ECO:0000259" key="10">
    <source>
        <dbReference type="Pfam" id="PF12704"/>
    </source>
</evidence>
<dbReference type="InterPro" id="IPR003838">
    <property type="entry name" value="ABC3_permease_C"/>
</dbReference>
<dbReference type="Pfam" id="PF12704">
    <property type="entry name" value="MacB_PCD"/>
    <property type="match status" value="1"/>
</dbReference>
<feature type="region of interest" description="Disordered" evidence="7">
    <location>
        <begin position="68"/>
        <end position="88"/>
    </location>
</feature>
<evidence type="ECO:0000256" key="1">
    <source>
        <dbReference type="ARBA" id="ARBA00004651"/>
    </source>
</evidence>
<keyword evidence="11" id="KW-0067">ATP-binding</keyword>
<proteinExistence type="inferred from homology"/>
<feature type="transmembrane region" description="Helical" evidence="8">
    <location>
        <begin position="21"/>
        <end position="44"/>
    </location>
</feature>
<dbReference type="GO" id="GO:0005886">
    <property type="term" value="C:plasma membrane"/>
    <property type="evidence" value="ECO:0007669"/>
    <property type="project" value="UniProtKB-SubCell"/>
</dbReference>
<dbReference type="InterPro" id="IPR050250">
    <property type="entry name" value="Macrolide_Exporter_MacB"/>
</dbReference>
<reference evidence="11" key="1">
    <citation type="submission" date="2020-02" db="EMBL/GenBank/DDBJ databases">
        <authorList>
            <person name="Meier V. D."/>
        </authorList>
    </citation>
    <scope>NUCLEOTIDE SEQUENCE</scope>
    <source>
        <strain evidence="11">AVDCRST_MAG01</strain>
    </source>
</reference>
<dbReference type="GO" id="GO:0022857">
    <property type="term" value="F:transmembrane transporter activity"/>
    <property type="evidence" value="ECO:0007669"/>
    <property type="project" value="TreeGrafter"/>
</dbReference>
<comment type="similarity">
    <text evidence="6">Belongs to the ABC-4 integral membrane protein family.</text>
</comment>
<evidence type="ECO:0000313" key="11">
    <source>
        <dbReference type="EMBL" id="CAA9452553.1"/>
    </source>
</evidence>
<dbReference type="EMBL" id="CADCUW010000618">
    <property type="protein sequence ID" value="CAA9452553.1"/>
    <property type="molecule type" value="Genomic_DNA"/>
</dbReference>
<feature type="domain" description="ABC3 transporter permease C-terminal" evidence="9">
    <location>
        <begin position="282"/>
        <end position="395"/>
    </location>
</feature>
<dbReference type="GO" id="GO:0005524">
    <property type="term" value="F:ATP binding"/>
    <property type="evidence" value="ECO:0007669"/>
    <property type="project" value="UniProtKB-KW"/>
</dbReference>
<feature type="transmembrane region" description="Helical" evidence="8">
    <location>
        <begin position="274"/>
        <end position="301"/>
    </location>
</feature>
<gene>
    <name evidence="11" type="ORF">AVDCRST_MAG01-01-4757</name>
</gene>
<dbReference type="Pfam" id="PF02687">
    <property type="entry name" value="FtsX"/>
    <property type="match status" value="1"/>
</dbReference>
<feature type="domain" description="MacB-like periplasmic core" evidence="10">
    <location>
        <begin position="22"/>
        <end position="244"/>
    </location>
</feature>
<evidence type="ECO:0000256" key="6">
    <source>
        <dbReference type="ARBA" id="ARBA00038076"/>
    </source>
</evidence>
<keyword evidence="11" id="KW-0378">Hydrolase</keyword>
<name>A0A6J4R141_9ACTN</name>
<evidence type="ECO:0000259" key="9">
    <source>
        <dbReference type="Pfam" id="PF02687"/>
    </source>
</evidence>
<accession>A0A6J4R141</accession>
<dbReference type="PANTHER" id="PTHR30572">
    <property type="entry name" value="MEMBRANE COMPONENT OF TRANSPORTER-RELATED"/>
    <property type="match status" value="1"/>
</dbReference>
<comment type="subcellular location">
    <subcellularLocation>
        <location evidence="1">Cell membrane</location>
        <topology evidence="1">Multi-pass membrane protein</topology>
    </subcellularLocation>
</comment>
<keyword evidence="5 8" id="KW-0472">Membrane</keyword>
<evidence type="ECO:0000256" key="2">
    <source>
        <dbReference type="ARBA" id="ARBA00022475"/>
    </source>
</evidence>
<evidence type="ECO:0000256" key="4">
    <source>
        <dbReference type="ARBA" id="ARBA00022989"/>
    </source>
</evidence>
<dbReference type="EC" id="3.6.3.-" evidence="11"/>
<dbReference type="AlphaFoldDB" id="A0A6J4R141"/>
<organism evidence="11">
    <name type="scientific">uncultured Rubrobacteraceae bacterium</name>
    <dbReference type="NCBI Taxonomy" id="349277"/>
    <lineage>
        <taxon>Bacteria</taxon>
        <taxon>Bacillati</taxon>
        <taxon>Actinomycetota</taxon>
        <taxon>Rubrobacteria</taxon>
        <taxon>Rubrobacterales</taxon>
        <taxon>Rubrobacteraceae</taxon>
        <taxon>environmental samples</taxon>
    </lineage>
</organism>
<dbReference type="InterPro" id="IPR025857">
    <property type="entry name" value="MacB_PCD"/>
</dbReference>
<dbReference type="GO" id="GO:0016787">
    <property type="term" value="F:hydrolase activity"/>
    <property type="evidence" value="ECO:0007669"/>
    <property type="project" value="UniProtKB-KW"/>
</dbReference>
<keyword evidence="2" id="KW-1003">Cell membrane</keyword>
<evidence type="ECO:0000256" key="8">
    <source>
        <dbReference type="SAM" id="Phobius"/>
    </source>
</evidence>
<evidence type="ECO:0000256" key="3">
    <source>
        <dbReference type="ARBA" id="ARBA00022692"/>
    </source>
</evidence>
<dbReference type="PANTHER" id="PTHR30572:SF4">
    <property type="entry name" value="ABC TRANSPORTER PERMEASE YTRF"/>
    <property type="match status" value="1"/>
</dbReference>
<feature type="transmembrane region" description="Helical" evidence="8">
    <location>
        <begin position="322"/>
        <end position="348"/>
    </location>
</feature>